<reference evidence="2 3" key="1">
    <citation type="submission" date="2016-09" db="EMBL/GenBank/DDBJ databases">
        <title>Extensive genetic diversity and differential bi-allelic expression allows diatom success in the polar Southern Ocean.</title>
        <authorList>
            <consortium name="DOE Joint Genome Institute"/>
            <person name="Mock T."/>
            <person name="Otillar R.P."/>
            <person name="Strauss J."/>
            <person name="Dupont C."/>
            <person name="Frickenhaus S."/>
            <person name="Maumus F."/>
            <person name="Mcmullan M."/>
            <person name="Sanges R."/>
            <person name="Schmutz J."/>
            <person name="Toseland A."/>
            <person name="Valas R."/>
            <person name="Veluchamy A."/>
            <person name="Ward B.J."/>
            <person name="Allen A."/>
            <person name="Barry K."/>
            <person name="Falciatore A."/>
            <person name="Ferrante M."/>
            <person name="Fortunato A.E."/>
            <person name="Gloeckner G."/>
            <person name="Gruber A."/>
            <person name="Hipkin R."/>
            <person name="Janech M."/>
            <person name="Kroth P."/>
            <person name="Leese F."/>
            <person name="Lindquist E."/>
            <person name="Lyon B.R."/>
            <person name="Martin J."/>
            <person name="Mayer C."/>
            <person name="Parker M."/>
            <person name="Quesneville H."/>
            <person name="Raymond J."/>
            <person name="Uhlig C."/>
            <person name="Valentin K.U."/>
            <person name="Worden A.Z."/>
            <person name="Armbrust E.V."/>
            <person name="Bowler C."/>
            <person name="Green B."/>
            <person name="Moulton V."/>
            <person name="Van Oosterhout C."/>
            <person name="Grigoriev I."/>
        </authorList>
    </citation>
    <scope>NUCLEOTIDE SEQUENCE [LARGE SCALE GENOMIC DNA]</scope>
    <source>
        <strain evidence="2 3">CCMP1102</strain>
    </source>
</reference>
<keyword evidence="3" id="KW-1185">Reference proteome</keyword>
<keyword evidence="1" id="KW-0732">Signal</keyword>
<accession>A0A1E7FRH7</accession>
<sequence length="261" mass="28778">MSAFFAKQSVYLLVVGTLVVLSSGVTESFSFIDRRDISIPRLHSGCNTIQYEYKENNEEIADVYDKSRRQTILVTSFSWLSLKEVAFADDNLTANRIISGTVVLPDMVLPIENKNEGVDDSNTSKSPAPALYITARPNVPDNVPKAVLDGSRGKPPPVLAARYENPNFPFQFTLSEKDLTQEGAARATSDADFNLITNAWWTDDDLIISARYDSDGVAATRSPDDKVGRTLWKRSSNTNDTGVRINLTGRGAFGKFATKKN</sequence>
<evidence type="ECO:0000256" key="1">
    <source>
        <dbReference type="SAM" id="SignalP"/>
    </source>
</evidence>
<dbReference type="OrthoDB" id="45324at2759"/>
<gene>
    <name evidence="2" type="ORF">FRACYDRAFT_234355</name>
</gene>
<dbReference type="AlphaFoldDB" id="A0A1E7FRH7"/>
<proteinExistence type="predicted"/>
<feature type="chain" id="PRO_5009193519" evidence="1">
    <location>
        <begin position="29"/>
        <end position="261"/>
    </location>
</feature>
<dbReference type="Proteomes" id="UP000095751">
    <property type="component" value="Unassembled WGS sequence"/>
</dbReference>
<evidence type="ECO:0000313" key="3">
    <source>
        <dbReference type="Proteomes" id="UP000095751"/>
    </source>
</evidence>
<organism evidence="2 3">
    <name type="scientific">Fragilariopsis cylindrus CCMP1102</name>
    <dbReference type="NCBI Taxonomy" id="635003"/>
    <lineage>
        <taxon>Eukaryota</taxon>
        <taxon>Sar</taxon>
        <taxon>Stramenopiles</taxon>
        <taxon>Ochrophyta</taxon>
        <taxon>Bacillariophyta</taxon>
        <taxon>Bacillariophyceae</taxon>
        <taxon>Bacillariophycidae</taxon>
        <taxon>Bacillariales</taxon>
        <taxon>Bacillariaceae</taxon>
        <taxon>Fragilariopsis</taxon>
    </lineage>
</organism>
<evidence type="ECO:0000313" key="2">
    <source>
        <dbReference type="EMBL" id="OEU20724.1"/>
    </source>
</evidence>
<dbReference type="EMBL" id="KV784354">
    <property type="protein sequence ID" value="OEU20724.1"/>
    <property type="molecule type" value="Genomic_DNA"/>
</dbReference>
<name>A0A1E7FRH7_9STRA</name>
<feature type="signal peptide" evidence="1">
    <location>
        <begin position="1"/>
        <end position="28"/>
    </location>
</feature>
<dbReference type="InParanoid" id="A0A1E7FRH7"/>
<protein>
    <submittedName>
        <fullName evidence="2">Uncharacterized protein</fullName>
    </submittedName>
</protein>
<dbReference type="KEGG" id="fcy:FRACYDRAFT_234355"/>